<accession>A0A2U3QGP8</accession>
<dbReference type="Pfam" id="PF05345">
    <property type="entry name" value="He_PIG"/>
    <property type="match status" value="3"/>
</dbReference>
<dbReference type="Proteomes" id="UP000245125">
    <property type="component" value="Unassembled WGS sequence"/>
</dbReference>
<proteinExistence type="predicted"/>
<dbReference type="InterPro" id="IPR013783">
    <property type="entry name" value="Ig-like_fold"/>
</dbReference>
<evidence type="ECO:0000256" key="1">
    <source>
        <dbReference type="SAM" id="MobiDB-lite"/>
    </source>
</evidence>
<dbReference type="OrthoDB" id="7156875at2"/>
<gene>
    <name evidence="2" type="ORF">NBG4_280010</name>
</gene>
<evidence type="ECO:0000313" key="3">
    <source>
        <dbReference type="Proteomes" id="UP000245125"/>
    </source>
</evidence>
<evidence type="ECO:0000313" key="2">
    <source>
        <dbReference type="EMBL" id="SPQ00573.1"/>
    </source>
</evidence>
<dbReference type="Gene3D" id="2.60.40.10">
    <property type="entry name" value="Immunoglobulins"/>
    <property type="match status" value="3"/>
</dbReference>
<protein>
    <submittedName>
        <fullName evidence="2">Putative Tfp pilus assembly protein tip-associated adhesin PilY1-like protein</fullName>
    </submittedName>
</protein>
<organism evidence="2 3">
    <name type="scientific">Candidatus Sulfobium mesophilum</name>
    <dbReference type="NCBI Taxonomy" id="2016548"/>
    <lineage>
        <taxon>Bacteria</taxon>
        <taxon>Pseudomonadati</taxon>
        <taxon>Nitrospirota</taxon>
        <taxon>Nitrospiria</taxon>
        <taxon>Nitrospirales</taxon>
        <taxon>Nitrospiraceae</taxon>
        <taxon>Candidatus Sulfobium</taxon>
    </lineage>
</organism>
<name>A0A2U3QGP8_9BACT</name>
<reference evidence="3" key="1">
    <citation type="submission" date="2018-03" db="EMBL/GenBank/DDBJ databases">
        <authorList>
            <person name="Zecchin S."/>
        </authorList>
    </citation>
    <scope>NUCLEOTIDE SEQUENCE [LARGE SCALE GENOMIC DNA]</scope>
</reference>
<feature type="compositionally biased region" description="Polar residues" evidence="1">
    <location>
        <begin position="216"/>
        <end position="228"/>
    </location>
</feature>
<sequence>MKTRSGARIEYRRIAAFLALLLLIMFVYPQALYAVTNMQNYCLIPPYVKKDVKPNILIILDNAYVNGFAAYPTIDPKFMHYDPGKTYEGLFKPGFTYTYSTSGGWKPNSTTGLSGNILNWAATSMYDLVESVLIGGKSVSRQTNINNLLGLNEGSSGNTGSEAWVDKTLNYTGTDDKPYTCIFKVNVGARGKLTITETAGGGCGLLNEYRTPSSPNIYPRASNPNFSFNEAPERSYASEEEQNDRIGKAIVRKIGTSIEGMLSLFESDAEAAVSIKNPSGASLPSATDQQAYSNNCTASGVGNNTAVWSASGLPAGLSMNSSSGIISGTVNANCGTYDAVSITVTAGSAGTDTWNGSIVVGSALAITTPATNGSLGTTYQTQAFSFTATASGGRPAINYTWSQSGLPTGLSIAADASGRGIISGSPVADVTVNTVYPVTLTVNDGHCSASTSGVTIAQIIKPTVLTITYPTSSAQFDITKGVAIAPIASLASNTNGSEIWSITTGVLPPGLSIGSATGLISGTPTTTGTYPVTICVKNLVTPFCTDGQNQVSITFAANAQAVVSKDFDIQVCAGNYSLNCDSSPADLTCSDAAHRTACDAAGGLCDASNNCVLKKGIISEFWSQAQWGEMDFGSGLDPKVSICVPANNDNNYYNAIENAIWVGDSANVTKLINGIYTGVQMYQGVLSGGCDPYAGDTQPCRKNFMLLLTSGIGANVPTVSPLVFSTASVPQCNLKAEAPPGSADYNISKDSCYGNEADLRTTIDGRQYVSTYVVHSDSQLTNQALLLQTADLGGGAYYEAKDPTTLRARLIQAFQDIIKRAASGTAASVLASGEGSGANLIQAVFYPRKGFRDLTTGSEDEIAWIGRLTNFWYYVDPFFGSSSIFEDNASTNVLNLFDDNKINLHYDTTLEKVMADRWLDSNHNGIWETTEQIASVEFESLKSLWEAGLKLWQRDISADKRKIYTTINGTSLLAGNFSSDTNNGDSDNSATLAPFMQAADAAEASNIIRYIHGEDITGYRSRTVSINRCSNNQNFCSRDTDCAGGTCVAQGRHVWKLGDVLNSTPKISSWVPLVQYHKTYNDATYGIPGRDSALGEPADATHYITTTSYKNRGMVFAGGNDGMLHAIKLGKLELTWTGQQFQEKARMTGTDLGKELWAFIPKNVLPYLIYQKDPDYGGCHVYSVDLTPYVFDASIGVDGGETNPAGCVAGTHYWNCKRTANTWRTILIGGMRFGGACKNSTASCTTDLNGDGFVDDKDCVKTPIADTGYSSYFALDVTDQNIPTLLWEFSDPALGYTTTGPAVVRIKDRKIDPQDSSKNIPNEEGNGRWFVVFGSGPTGPIDTDPAKEQFLGRSDQHLKLFVLDLATGLPATTGSKNPAIDTGISDAFAGSMLNGSFDATQTSTTLRYQDDVVYIPYVRKCTLADAALFHPCTAGTWTDGGVLRLQTNKTLNSGGADLSSTALYPDNWSASTVIDGTGPVTSSVVKLQSTLTNKLWLYFGTGRYYFEEGSTIDDATNQRHLFGITEPCFNGTGFTTNCTSSVTNSVITTLQDKTCLNDQVCADAAISSGKAGWRISLDAASGPYRAERVITDPLATTFGVVFFTTYKPYNDECSLGGKSLIWAIKFDTGGSAGALLKGKALVQVSTGSIEELDLSTNTFVQRDSRRSGEIEGVPPTAQGLSILSSPPAVKRVIHMRER</sequence>
<dbReference type="EMBL" id="OUUY01000073">
    <property type="protein sequence ID" value="SPQ00573.1"/>
    <property type="molecule type" value="Genomic_DNA"/>
</dbReference>
<feature type="compositionally biased region" description="Basic and acidic residues" evidence="1">
    <location>
        <begin position="231"/>
        <end position="243"/>
    </location>
</feature>
<keyword evidence="3" id="KW-1185">Reference proteome</keyword>
<feature type="region of interest" description="Disordered" evidence="1">
    <location>
        <begin position="216"/>
        <end position="243"/>
    </location>
</feature>